<organism evidence="1 2">
    <name type="scientific">Strongylus vulgaris</name>
    <name type="common">Blood worm</name>
    <dbReference type="NCBI Taxonomy" id="40348"/>
    <lineage>
        <taxon>Eukaryota</taxon>
        <taxon>Metazoa</taxon>
        <taxon>Ecdysozoa</taxon>
        <taxon>Nematoda</taxon>
        <taxon>Chromadorea</taxon>
        <taxon>Rhabditida</taxon>
        <taxon>Rhabditina</taxon>
        <taxon>Rhabditomorpha</taxon>
        <taxon>Strongyloidea</taxon>
        <taxon>Strongylidae</taxon>
        <taxon>Strongylus</taxon>
    </lineage>
</organism>
<sequence>MNAVCESGSPTDNAFMEFQEGLAGPAVAPTVTATLVCRADQKWYFSDGTTALAVTDVYCSTTKPSTTECATCSPDAVTFHTATDSTTTDAIMQ</sequence>
<reference evidence="1 2" key="1">
    <citation type="submission" date="2018-11" db="EMBL/GenBank/DDBJ databases">
        <authorList>
            <consortium name="Pathogen Informatics"/>
        </authorList>
    </citation>
    <scope>NUCLEOTIDE SEQUENCE [LARGE SCALE GENOMIC DNA]</scope>
</reference>
<proteinExistence type="predicted"/>
<dbReference type="EMBL" id="UYYB01013862">
    <property type="protein sequence ID" value="VDM69874.1"/>
    <property type="molecule type" value="Genomic_DNA"/>
</dbReference>
<accession>A0A3P7IW95</accession>
<evidence type="ECO:0000313" key="2">
    <source>
        <dbReference type="Proteomes" id="UP000270094"/>
    </source>
</evidence>
<dbReference type="Proteomes" id="UP000270094">
    <property type="component" value="Unassembled WGS sequence"/>
</dbReference>
<dbReference type="OrthoDB" id="5850893at2759"/>
<dbReference type="AlphaFoldDB" id="A0A3P7IW95"/>
<gene>
    <name evidence="1" type="ORF">SVUK_LOCUS4872</name>
</gene>
<keyword evidence="2" id="KW-1185">Reference proteome</keyword>
<evidence type="ECO:0008006" key="3">
    <source>
        <dbReference type="Google" id="ProtNLM"/>
    </source>
</evidence>
<protein>
    <recommendedName>
        <fullName evidence="3">C6 domain-containing protein</fullName>
    </recommendedName>
</protein>
<evidence type="ECO:0000313" key="1">
    <source>
        <dbReference type="EMBL" id="VDM69874.1"/>
    </source>
</evidence>
<name>A0A3P7IW95_STRVU</name>